<evidence type="ECO:0000313" key="4">
    <source>
        <dbReference type="EMBL" id="RDI98082.1"/>
    </source>
</evidence>
<dbReference type="GO" id="GO:0016301">
    <property type="term" value="F:kinase activity"/>
    <property type="evidence" value="ECO:0007669"/>
    <property type="project" value="UniProtKB-KW"/>
</dbReference>
<organism evidence="4 5">
    <name type="scientific">Dyella solisilvae</name>
    <dbReference type="NCBI Taxonomy" id="1920168"/>
    <lineage>
        <taxon>Bacteria</taxon>
        <taxon>Pseudomonadati</taxon>
        <taxon>Pseudomonadota</taxon>
        <taxon>Gammaproteobacteria</taxon>
        <taxon>Lysobacterales</taxon>
        <taxon>Rhodanobacteraceae</taxon>
        <taxon>Dyella</taxon>
    </lineage>
</organism>
<sequence length="508" mass="53670">MQRRAWRFVWSAGCAGLVTLGAPVAAQQAGAPAAPAGATTVATTATTTGTTAAPTTATIPAAPATQASAPSGDDLRKKVIEQGERIEAMRSQIGAQMEQLDAMKRALATQEADYQALRHAVGMDELDKQRAGSISAGGPGASALPMPAAQAVAANAPSPDQAGQPGQAGPQQPVGEAPKPDTRPPEVAPIFQQPGVLTPKGKFILEPAYQFEYSSVDRVALVGYTVIPAILIGLIDARQVKTTTQIGWLTTRYGITNRLEVELRVPYVYEHQDTISREIFTGAATDNAFGSSGHGLGDIEATARYQINVGGPDKAFYVGWLRVKSATGKDPFQVTTDCIQRCVENVINEVDLSATGTGLPLEQPTGTGFWSIQPGVTWLYPTDPVVFFGNLSYLYNVPRDNVSRKILLGGTEELGKIKEGNIADVSIGMGLSLNEKASISIGYDQSFVGVTKQNGQTVPGSVKTVLGTLLIGGSWRLNDKRTLNFTLGVGVTRDTPDATVTVRVPMMF</sequence>
<keyword evidence="4" id="KW-0418">Kinase</keyword>
<accession>A0A370K605</accession>
<keyword evidence="3" id="KW-0732">Signal</keyword>
<feature type="chain" id="PRO_5016604119" evidence="3">
    <location>
        <begin position="27"/>
        <end position="508"/>
    </location>
</feature>
<feature type="region of interest" description="Disordered" evidence="2">
    <location>
        <begin position="130"/>
        <end position="193"/>
    </location>
</feature>
<name>A0A370K605_9GAMM</name>
<reference evidence="4 5" key="1">
    <citation type="submission" date="2018-07" db="EMBL/GenBank/DDBJ databases">
        <title>Dyella solisilvae sp. nov., isolated from the pine and broad-leaved mixed forest soil.</title>
        <authorList>
            <person name="Gao Z."/>
            <person name="Qiu L."/>
        </authorList>
    </citation>
    <scope>NUCLEOTIDE SEQUENCE [LARGE SCALE GENOMIC DNA]</scope>
    <source>
        <strain evidence="4 5">DHG54</strain>
    </source>
</reference>
<feature type="compositionally biased region" description="Low complexity" evidence="2">
    <location>
        <begin position="141"/>
        <end position="177"/>
    </location>
</feature>
<feature type="coiled-coil region" evidence="1">
    <location>
        <begin position="86"/>
        <end position="120"/>
    </location>
</feature>
<keyword evidence="4" id="KW-0808">Transferase</keyword>
<feature type="signal peptide" evidence="3">
    <location>
        <begin position="1"/>
        <end position="26"/>
    </location>
</feature>
<keyword evidence="1" id="KW-0175">Coiled coil</keyword>
<keyword evidence="5" id="KW-1185">Reference proteome</keyword>
<protein>
    <submittedName>
        <fullName evidence="4">Acetate kinase</fullName>
    </submittedName>
</protein>
<evidence type="ECO:0000256" key="2">
    <source>
        <dbReference type="SAM" id="MobiDB-lite"/>
    </source>
</evidence>
<comment type="caution">
    <text evidence="4">The sequence shown here is derived from an EMBL/GenBank/DDBJ whole genome shotgun (WGS) entry which is preliminary data.</text>
</comment>
<dbReference type="OrthoDB" id="5297564at2"/>
<feature type="region of interest" description="Disordered" evidence="2">
    <location>
        <begin position="51"/>
        <end position="75"/>
    </location>
</feature>
<feature type="compositionally biased region" description="Low complexity" evidence="2">
    <location>
        <begin position="51"/>
        <end position="72"/>
    </location>
</feature>
<evidence type="ECO:0000256" key="1">
    <source>
        <dbReference type="SAM" id="Coils"/>
    </source>
</evidence>
<dbReference type="Proteomes" id="UP000254711">
    <property type="component" value="Unassembled WGS sequence"/>
</dbReference>
<gene>
    <name evidence="4" type="ORF">DVT68_13445</name>
</gene>
<proteinExistence type="predicted"/>
<evidence type="ECO:0000256" key="3">
    <source>
        <dbReference type="SAM" id="SignalP"/>
    </source>
</evidence>
<dbReference type="EMBL" id="QQSY01000003">
    <property type="protein sequence ID" value="RDI98082.1"/>
    <property type="molecule type" value="Genomic_DNA"/>
</dbReference>
<evidence type="ECO:0000313" key="5">
    <source>
        <dbReference type="Proteomes" id="UP000254711"/>
    </source>
</evidence>
<dbReference type="AlphaFoldDB" id="A0A370K605"/>